<feature type="compositionally biased region" description="Basic and acidic residues" evidence="1">
    <location>
        <begin position="491"/>
        <end position="505"/>
    </location>
</feature>
<name>L0E218_THIND</name>
<dbReference type="AlphaFoldDB" id="L0E218"/>
<dbReference type="KEGG" id="tni:TVNIR_3625"/>
<dbReference type="PATRIC" id="fig|1255043.3.peg.3657"/>
<organism evidence="2 3">
    <name type="scientific">Thioalkalivibrio nitratireducens (strain DSM 14787 / UNIQEM 213 / ALEN2)</name>
    <dbReference type="NCBI Taxonomy" id="1255043"/>
    <lineage>
        <taxon>Bacteria</taxon>
        <taxon>Pseudomonadati</taxon>
        <taxon>Pseudomonadota</taxon>
        <taxon>Gammaproteobacteria</taxon>
        <taxon>Chromatiales</taxon>
        <taxon>Ectothiorhodospiraceae</taxon>
        <taxon>Thioalkalivibrio</taxon>
    </lineage>
</organism>
<evidence type="ECO:0000256" key="1">
    <source>
        <dbReference type="SAM" id="MobiDB-lite"/>
    </source>
</evidence>
<proteinExistence type="predicted"/>
<keyword evidence="3" id="KW-1185">Reference proteome</keyword>
<feature type="compositionally biased region" description="Basic and acidic residues" evidence="1">
    <location>
        <begin position="295"/>
        <end position="309"/>
    </location>
</feature>
<reference evidence="2" key="1">
    <citation type="submission" date="2015-12" db="EMBL/GenBank/DDBJ databases">
        <authorList>
            <person name="Tikhonova T.V."/>
            <person name="Pavlov A.R."/>
            <person name="Beletsky A.V."/>
            <person name="Mardanov A.V."/>
            <person name="Sorokin D.Y."/>
            <person name="Ravin N.V."/>
            <person name="Popov V.O."/>
        </authorList>
    </citation>
    <scope>NUCLEOTIDE SEQUENCE</scope>
    <source>
        <strain evidence="2">DSM 14787</strain>
    </source>
</reference>
<feature type="region of interest" description="Disordered" evidence="1">
    <location>
        <begin position="280"/>
        <end position="318"/>
    </location>
</feature>
<feature type="region of interest" description="Disordered" evidence="1">
    <location>
        <begin position="215"/>
        <end position="246"/>
    </location>
</feature>
<dbReference type="STRING" id="1255043.TVNIR_3625"/>
<sequence>MTPPERQPRIAAHDAVHERAAAFQAACERLATHAVPGPHAAAEPVPRRVGEADRLVRVRRAGDRGHGTEGLLVERCHAGPHAVEQRRRIVETGTVEPLTAREADRADLHAAGHLAVQLVTQIRARQRTEIGVLGHRIADLHPLDPGLQPRDELVGDVRLDDEPLRGDAGLAVVLKTRFQRLPDGPVEVRIREHDERIGAPQFEHRLLQRLAGRGRDRAPGALGPGEAGTPHPGIGDHAGDRVGADGQIPEHALGVTRLQEHLLKRRRATGHVCRVLQQHGVARQRRGDGLPQHLPVREVPGHHQQDRAQRLPGDQRTPRIRRHPLVGKEAGAVHGVIVAGDRAFLDFGPGFGEALAHFGGRLPGKRGRLCTQHRREALQRLNPLAQRDRRPVGETFLRSGKRRFQPVGRQHRERAEPLSGGRIDADQFVHGVALVWFAAGMRRVWRVWRWSMHGSIEGYAKRFRDGSCARHVDQECLPPRGHRLRRTPHRRAPDRQGHGRSRTDAPHGTASRPEGHARGGPGRGRPARSGHVGRFLCRGRCGHQPRRDPEREGSRRVRVPEGPY</sequence>
<dbReference type="Proteomes" id="UP000010809">
    <property type="component" value="Chromosome"/>
</dbReference>
<accession>L0E218</accession>
<protein>
    <submittedName>
        <fullName evidence="2">Uncharacterized protein</fullName>
    </submittedName>
</protein>
<gene>
    <name evidence="2" type="ordered locus">TVNIR_3625</name>
</gene>
<evidence type="ECO:0000313" key="3">
    <source>
        <dbReference type="Proteomes" id="UP000010809"/>
    </source>
</evidence>
<dbReference type="HOGENOM" id="CLU_483063_0_0_6"/>
<feature type="compositionally biased region" description="Basic and acidic residues" evidence="1">
    <location>
        <begin position="545"/>
        <end position="564"/>
    </location>
</feature>
<feature type="region of interest" description="Disordered" evidence="1">
    <location>
        <begin position="479"/>
        <end position="564"/>
    </location>
</feature>
<evidence type="ECO:0000313" key="2">
    <source>
        <dbReference type="EMBL" id="AGA35255.1"/>
    </source>
</evidence>
<dbReference type="EMBL" id="CP003989">
    <property type="protein sequence ID" value="AGA35255.1"/>
    <property type="molecule type" value="Genomic_DNA"/>
</dbReference>
<feature type="compositionally biased region" description="Basic residues" evidence="1">
    <location>
        <begin position="480"/>
        <end position="490"/>
    </location>
</feature>